<feature type="transmembrane region" description="Helical" evidence="1">
    <location>
        <begin position="514"/>
        <end position="532"/>
    </location>
</feature>
<organism evidence="2 3">
    <name type="scientific">Streptococcus suis</name>
    <dbReference type="NCBI Taxonomy" id="1307"/>
    <lineage>
        <taxon>Bacteria</taxon>
        <taxon>Bacillati</taxon>
        <taxon>Bacillota</taxon>
        <taxon>Bacilli</taxon>
        <taxon>Lactobacillales</taxon>
        <taxon>Streptococcaceae</taxon>
        <taxon>Streptococcus</taxon>
    </lineage>
</organism>
<dbReference type="RefSeq" id="WP_044754355.1">
    <property type="nucleotide sequence ID" value="NZ_CEJM01000048.1"/>
</dbReference>
<evidence type="ECO:0000313" key="2">
    <source>
        <dbReference type="EMBL" id="CYW38851.1"/>
    </source>
</evidence>
<evidence type="ECO:0000313" key="3">
    <source>
        <dbReference type="Proteomes" id="UP000073388"/>
    </source>
</evidence>
<keyword evidence="1" id="KW-0472">Membrane</keyword>
<evidence type="ECO:0000256" key="1">
    <source>
        <dbReference type="SAM" id="Phobius"/>
    </source>
</evidence>
<gene>
    <name evidence="2" type="ORF">ERS132461_02236</name>
</gene>
<keyword evidence="1" id="KW-0812">Transmembrane</keyword>
<name>A0A0Z8P419_STRSU</name>
<reference evidence="2 3" key="1">
    <citation type="submission" date="2016-02" db="EMBL/GenBank/DDBJ databases">
        <authorList>
            <consortium name="Pathogen Informatics"/>
        </authorList>
    </citation>
    <scope>NUCLEOTIDE SEQUENCE [LARGE SCALE GENOMIC DNA]</scope>
    <source>
        <strain evidence="2 3">LSS99</strain>
    </source>
</reference>
<sequence>MKRILKKCQLLFCVLLLVFSSYYNTQKVKADVMTLGGGAIALAGTGAAAASALPILVIGLAAVLILGLTVTNWNDIAAFGNQVALELEAAGYAYTDFVSGTAIRIDNNFKKAALEVYGRTGPTISKYYKSVDYSGGTVVNIGRLDTPDRLDAIDYLEYMDHDFPYSENVVNGIYDSSNIFLSNAEQSKWNALNSDYTGVNQYVLSSITVITSFEPTTAKVAYFDLINMGTQKEIRDNSGNLTGLILTLTASEVEDFVGSKDHVTKFATAIASDTPVTITDVSIPELNIGKVREEISTGNMMQTAISTPQIEQYINTAFPATSTTVTFDNLADVTGATLTNIGAISDYTLTDQQVNDLAKVRDGTITSTGAIAGATAPAGLDWLSKLWEWLKKLLDAILGLPAAILAGLQAFWDSLIKWLTDIWTAIKAIPGAISKAWTDALTWAFGVDQTWLDARIKNLRLAFNSKFPNIQAFNYRFGDKSAFDDIRITLPGFGTHSVVSGSAMTAFAVKAKPFISGIFYLLTALFFMRKFYKVSED</sequence>
<dbReference type="Proteomes" id="UP000073388">
    <property type="component" value="Unassembled WGS sequence"/>
</dbReference>
<protein>
    <submittedName>
        <fullName evidence="2">Uncharacterized protein</fullName>
    </submittedName>
</protein>
<feature type="transmembrane region" description="Helical" evidence="1">
    <location>
        <begin position="40"/>
        <end position="66"/>
    </location>
</feature>
<dbReference type="EMBL" id="FIIX01000091">
    <property type="protein sequence ID" value="CYW38851.1"/>
    <property type="molecule type" value="Genomic_DNA"/>
</dbReference>
<proteinExistence type="predicted"/>
<dbReference type="AlphaFoldDB" id="A0A0Z8P419"/>
<keyword evidence="1" id="KW-1133">Transmembrane helix</keyword>
<accession>A0A0Z8P419</accession>